<evidence type="ECO:0000256" key="5">
    <source>
        <dbReference type="ARBA" id="ARBA00023136"/>
    </source>
</evidence>
<dbReference type="Proteomes" id="UP000244338">
    <property type="component" value="Unassembled WGS sequence"/>
</dbReference>
<comment type="similarity">
    <text evidence="2 6">Belongs to the 4-toluene sulfonate uptake permease (TSUP) (TC 2.A.102) family.</text>
</comment>
<name>A0A2R6XZ73_9BACL</name>
<keyword evidence="6" id="KW-1003">Cell membrane</keyword>
<dbReference type="EMBL" id="PEBX01000079">
    <property type="protein sequence ID" value="PTQ55737.1"/>
    <property type="molecule type" value="Genomic_DNA"/>
</dbReference>
<reference evidence="8" key="1">
    <citation type="journal article" date="2018" name="Sci. Rep.">
        <title>Lignite coal burning seam in the remote Altai Mountains harbors a hydrogen-driven thermophilic microbial community.</title>
        <authorList>
            <person name="Kadnikov V.V."/>
            <person name="Mardanov A.V."/>
            <person name="Ivasenko D.A."/>
            <person name="Antsiferov D.V."/>
            <person name="Beletsky A.V."/>
            <person name="Karnachuk O.V."/>
            <person name="Ravin N.V."/>
        </authorList>
    </citation>
    <scope>NUCLEOTIDE SEQUENCE [LARGE SCALE GENOMIC DNA]</scope>
</reference>
<keyword evidence="4 6" id="KW-1133">Transmembrane helix</keyword>
<feature type="transmembrane region" description="Helical" evidence="6">
    <location>
        <begin position="213"/>
        <end position="232"/>
    </location>
</feature>
<comment type="caution">
    <text evidence="7">The sequence shown here is derived from an EMBL/GenBank/DDBJ whole genome shotgun (WGS) entry which is preliminary data.</text>
</comment>
<feature type="transmembrane region" description="Helical" evidence="6">
    <location>
        <begin position="114"/>
        <end position="132"/>
    </location>
</feature>
<sequence>MAIKDRGMRMKGEVLLSLVIGLAAGYFGGLVGLGGGVIMIPLMTALLKVTQHQAHGTSLVALIFTGLSGALAYALSGTVDVVAALTLAATAMITARFGARFAHALPAWQLKRSFGAFLLFVSILLVSKPYLPHVSERVGGFWEVVLLLLTGLFTGFLSGMMGVGGGSIMVPAMVFLGGFTQVAAQGVSLLAMVPSGAVGAYTHYRLGNVRTSLLWGLVPGIVLGSFAGGLTAHELTESMLRIIFAVVQIWMGIRYLRTPRPRARQLKKDTH</sequence>
<organism evidence="7 8">
    <name type="scientific">Candidatus Carbonibacillus altaicus</name>
    <dbReference type="NCBI Taxonomy" id="2163959"/>
    <lineage>
        <taxon>Bacteria</taxon>
        <taxon>Bacillati</taxon>
        <taxon>Bacillota</taxon>
        <taxon>Bacilli</taxon>
        <taxon>Bacillales</taxon>
        <taxon>Candidatus Carbonibacillus</taxon>
    </lineage>
</organism>
<proteinExistence type="inferred from homology"/>
<dbReference type="PANTHER" id="PTHR43701">
    <property type="entry name" value="MEMBRANE TRANSPORTER PROTEIN MJ0441-RELATED"/>
    <property type="match status" value="1"/>
</dbReference>
<dbReference type="InterPro" id="IPR051598">
    <property type="entry name" value="TSUP/Inactive_protease-like"/>
</dbReference>
<accession>A0A2R6XZ73</accession>
<dbReference type="Pfam" id="PF01925">
    <property type="entry name" value="TauE"/>
    <property type="match status" value="1"/>
</dbReference>
<feature type="transmembrane region" description="Helical" evidence="6">
    <location>
        <begin position="54"/>
        <end position="75"/>
    </location>
</feature>
<evidence type="ECO:0000256" key="6">
    <source>
        <dbReference type="RuleBase" id="RU363041"/>
    </source>
</evidence>
<feature type="transmembrane region" description="Helical" evidence="6">
    <location>
        <begin position="144"/>
        <end position="170"/>
    </location>
</feature>
<dbReference type="GO" id="GO:0005886">
    <property type="term" value="C:plasma membrane"/>
    <property type="evidence" value="ECO:0007669"/>
    <property type="project" value="UniProtKB-SubCell"/>
</dbReference>
<evidence type="ECO:0000256" key="2">
    <source>
        <dbReference type="ARBA" id="ARBA00009142"/>
    </source>
</evidence>
<feature type="transmembrane region" description="Helical" evidence="6">
    <location>
        <begin position="82"/>
        <end position="102"/>
    </location>
</feature>
<dbReference type="AlphaFoldDB" id="A0A2R6XZ73"/>
<evidence type="ECO:0000313" key="7">
    <source>
        <dbReference type="EMBL" id="PTQ55737.1"/>
    </source>
</evidence>
<feature type="transmembrane region" description="Helical" evidence="6">
    <location>
        <begin position="238"/>
        <end position="256"/>
    </location>
</feature>
<comment type="subcellular location">
    <subcellularLocation>
        <location evidence="6">Cell membrane</location>
        <topology evidence="6">Multi-pass membrane protein</topology>
    </subcellularLocation>
    <subcellularLocation>
        <location evidence="1">Membrane</location>
        <topology evidence="1">Multi-pass membrane protein</topology>
    </subcellularLocation>
</comment>
<keyword evidence="3 6" id="KW-0812">Transmembrane</keyword>
<dbReference type="PANTHER" id="PTHR43701:SF2">
    <property type="entry name" value="MEMBRANE TRANSPORTER PROTEIN YJNA-RELATED"/>
    <property type="match status" value="1"/>
</dbReference>
<evidence type="ECO:0000313" key="8">
    <source>
        <dbReference type="Proteomes" id="UP000244338"/>
    </source>
</evidence>
<feature type="transmembrane region" description="Helical" evidence="6">
    <location>
        <begin position="14"/>
        <end position="42"/>
    </location>
</feature>
<evidence type="ECO:0000256" key="3">
    <source>
        <dbReference type="ARBA" id="ARBA00022692"/>
    </source>
</evidence>
<gene>
    <name evidence="7" type="ORF">BSOLF_1532</name>
</gene>
<keyword evidence="5 6" id="KW-0472">Membrane</keyword>
<protein>
    <recommendedName>
        <fullName evidence="6">Probable membrane transporter protein</fullName>
    </recommendedName>
</protein>
<dbReference type="InterPro" id="IPR002781">
    <property type="entry name" value="TM_pro_TauE-like"/>
</dbReference>
<evidence type="ECO:0000256" key="1">
    <source>
        <dbReference type="ARBA" id="ARBA00004141"/>
    </source>
</evidence>
<evidence type="ECO:0000256" key="4">
    <source>
        <dbReference type="ARBA" id="ARBA00022989"/>
    </source>
</evidence>